<dbReference type="PROSITE" id="PS51781">
    <property type="entry name" value="SH3B"/>
    <property type="match status" value="1"/>
</dbReference>
<dbReference type="Gene3D" id="2.30.30.40">
    <property type="entry name" value="SH3 Domains"/>
    <property type="match status" value="1"/>
</dbReference>
<evidence type="ECO:0000256" key="6">
    <source>
        <dbReference type="SAM" id="Coils"/>
    </source>
</evidence>
<dbReference type="GO" id="GO:0016020">
    <property type="term" value="C:membrane"/>
    <property type="evidence" value="ECO:0007669"/>
    <property type="project" value="UniProtKB-SubCell"/>
</dbReference>
<name>A0A1H2GDJ8_9PROT</name>
<evidence type="ECO:0000313" key="10">
    <source>
        <dbReference type="Proteomes" id="UP000182882"/>
    </source>
</evidence>
<sequence length="228" mass="25983">MKKNKYVVLLISLIVCFPYSVSISAETRYVSDQLEVTFRRGPTLSHAILRMLKSGTPVEVLENDAKTGHTRVKIANGTEGWILSRYLSAEPDARSQLEKMVKQIDLANVDEGSIRTQLKAIKDEYESSQKRLKTLESENKRLVEQMESIKKTSANVLLIDEENKELHEKLTTVEERLIALQLENRELENHNQKDWFIAGALVLCGGIFLGVVLPMFSRKKRSRYGDFG</sequence>
<evidence type="ECO:0000259" key="8">
    <source>
        <dbReference type="PROSITE" id="PS51781"/>
    </source>
</evidence>
<comment type="subcellular location">
    <subcellularLocation>
        <location evidence="1">Membrane</location>
        <topology evidence="1">Single-pass membrane protein</topology>
    </subcellularLocation>
</comment>
<keyword evidence="6" id="KW-0175">Coiled coil</keyword>
<feature type="domain" description="SH3b" evidence="8">
    <location>
        <begin position="25"/>
        <end position="91"/>
    </location>
</feature>
<feature type="transmembrane region" description="Helical" evidence="7">
    <location>
        <begin position="195"/>
        <end position="216"/>
    </location>
</feature>
<evidence type="ECO:0000313" key="9">
    <source>
        <dbReference type="EMBL" id="SDU17604.1"/>
    </source>
</evidence>
<keyword evidence="10" id="KW-1185">Reference proteome</keyword>
<evidence type="ECO:0000256" key="5">
    <source>
        <dbReference type="ARBA" id="ARBA00023136"/>
    </source>
</evidence>
<dbReference type="RefSeq" id="WP_074701928.1">
    <property type="nucleotide sequence ID" value="NZ_FNLN01000030.1"/>
</dbReference>
<gene>
    <name evidence="9" type="ORF">SAMN05216406_13044</name>
</gene>
<evidence type="ECO:0000256" key="7">
    <source>
        <dbReference type="SAM" id="Phobius"/>
    </source>
</evidence>
<dbReference type="Pfam" id="PF08239">
    <property type="entry name" value="SH3_3"/>
    <property type="match status" value="1"/>
</dbReference>
<feature type="coiled-coil region" evidence="6">
    <location>
        <begin position="118"/>
        <end position="190"/>
    </location>
</feature>
<dbReference type="EMBL" id="FNLN01000030">
    <property type="protein sequence ID" value="SDU17604.1"/>
    <property type="molecule type" value="Genomic_DNA"/>
</dbReference>
<evidence type="ECO:0000256" key="3">
    <source>
        <dbReference type="ARBA" id="ARBA00022729"/>
    </source>
</evidence>
<evidence type="ECO:0000256" key="4">
    <source>
        <dbReference type="ARBA" id="ARBA00022989"/>
    </source>
</evidence>
<evidence type="ECO:0000256" key="1">
    <source>
        <dbReference type="ARBA" id="ARBA00004167"/>
    </source>
</evidence>
<keyword evidence="5 7" id="KW-0472">Membrane</keyword>
<reference evidence="10" key="1">
    <citation type="submission" date="2016-10" db="EMBL/GenBank/DDBJ databases">
        <authorList>
            <person name="Varghese N."/>
            <person name="Submissions S."/>
        </authorList>
    </citation>
    <scope>NUCLEOTIDE SEQUENCE [LARGE SCALE GENOMIC DNA]</scope>
    <source>
        <strain evidence="10">Nm10</strain>
    </source>
</reference>
<dbReference type="Proteomes" id="UP000182882">
    <property type="component" value="Unassembled WGS sequence"/>
</dbReference>
<dbReference type="NCBIfam" id="TIGR04211">
    <property type="entry name" value="SH3_and_anchor"/>
    <property type="match status" value="1"/>
</dbReference>
<organism evidence="9 10">
    <name type="scientific">Nitrosomonas ureae</name>
    <dbReference type="NCBI Taxonomy" id="44577"/>
    <lineage>
        <taxon>Bacteria</taxon>
        <taxon>Pseudomonadati</taxon>
        <taxon>Pseudomonadota</taxon>
        <taxon>Betaproteobacteria</taxon>
        <taxon>Nitrosomonadales</taxon>
        <taxon>Nitrosomonadaceae</taxon>
        <taxon>Nitrosomonas</taxon>
    </lineage>
</organism>
<dbReference type="InterPro" id="IPR016476">
    <property type="entry name" value="SH3_dom_pro"/>
</dbReference>
<protein>
    <submittedName>
        <fullName evidence="9">SH3 domain protein</fullName>
    </submittedName>
</protein>
<accession>A0A1H2GDJ8</accession>
<dbReference type="AlphaFoldDB" id="A0A1H2GDJ8"/>
<evidence type="ECO:0000256" key="2">
    <source>
        <dbReference type="ARBA" id="ARBA00022692"/>
    </source>
</evidence>
<proteinExistence type="predicted"/>
<keyword evidence="4 7" id="KW-1133">Transmembrane helix</keyword>
<keyword evidence="3" id="KW-0732">Signal</keyword>
<keyword evidence="2 7" id="KW-0812">Transmembrane</keyword>
<dbReference type="SMART" id="SM00287">
    <property type="entry name" value="SH3b"/>
    <property type="match status" value="1"/>
</dbReference>
<dbReference type="InterPro" id="IPR003646">
    <property type="entry name" value="SH3-like_bac-type"/>
</dbReference>
<dbReference type="PIRSF" id="PIRSF006158">
    <property type="entry name" value="UCP006158_SH3"/>
    <property type="match status" value="1"/>
</dbReference>